<sequence length="348" mass="40966">MAKRYYWLKLQEDFFESDEIKIIESMPNGVVYSNFYLKLLCKSLKTDGRLIFKDIIPYTPDMLANITGVAVDTVRVAIDIFIKLGLMEKLDDGALYMIAVESMTGSESEWATKKRNYRKSLEVKEKNLLLETSKTNKGHNEDNVQNEKDIVLNKVDIVRQEIEKDIEIESYNHDHNILNNIKNIKRDEKNDDLKKIKQWFKENGIDFSKKHEVKVLELLKNNSLDFVLKTFQEQLDILKNKSDVKSVAAVFSSHLFKGTCEVNFQELEKKETEHQKIKEEERKECEKNDSILNVFFELSLNEQEEIENTILKKHNISHFSQVKQKSKTMYYKLISSFIYEELKLKELI</sequence>
<reference evidence="3 4" key="1">
    <citation type="submission" date="2015-10" db="EMBL/GenBank/DDBJ databases">
        <authorList>
            <person name="Gilbert D.G."/>
        </authorList>
    </citation>
    <scope>NUCLEOTIDE SEQUENCE [LARGE SCALE GENOMIC DNA]</scope>
    <source>
        <strain evidence="3 4">ChDC F311</strain>
    </source>
</reference>
<dbReference type="NCBIfam" id="TIGR01714">
    <property type="entry name" value="phage_rep_org_N"/>
    <property type="match status" value="1"/>
</dbReference>
<dbReference type="EMBL" id="LMVH01000001">
    <property type="protein sequence ID" value="KUL99058.1"/>
    <property type="molecule type" value="Genomic_DNA"/>
</dbReference>
<accession>A0A0X3Y1Y8</accession>
<feature type="coiled-coil region" evidence="1">
    <location>
        <begin position="262"/>
        <end position="289"/>
    </location>
</feature>
<protein>
    <recommendedName>
        <fullName evidence="2">Phage replisome organiser N-terminal domain-containing protein</fullName>
    </recommendedName>
</protein>
<evidence type="ECO:0000256" key="1">
    <source>
        <dbReference type="SAM" id="Coils"/>
    </source>
</evidence>
<organism evidence="3 4">
    <name type="scientific">Fusobacterium nucleatum subsp. nucleatum</name>
    <dbReference type="NCBI Taxonomy" id="76856"/>
    <lineage>
        <taxon>Bacteria</taxon>
        <taxon>Fusobacteriati</taxon>
        <taxon>Fusobacteriota</taxon>
        <taxon>Fusobacteriia</taxon>
        <taxon>Fusobacteriales</taxon>
        <taxon>Fusobacteriaceae</taxon>
        <taxon>Fusobacterium</taxon>
    </lineage>
</organism>
<keyword evidence="1" id="KW-0175">Coiled coil</keyword>
<proteinExistence type="predicted"/>
<evidence type="ECO:0000313" key="4">
    <source>
        <dbReference type="Proteomes" id="UP000054800"/>
    </source>
</evidence>
<dbReference type="AlphaFoldDB" id="A0A0X3Y1Y8"/>
<dbReference type="Proteomes" id="UP000054800">
    <property type="component" value="Unassembled WGS sequence"/>
</dbReference>
<dbReference type="Pfam" id="PF09681">
    <property type="entry name" value="Phage_rep_org_N"/>
    <property type="match status" value="1"/>
</dbReference>
<name>A0A0X3Y1Y8_FUSNC</name>
<evidence type="ECO:0000313" key="3">
    <source>
        <dbReference type="EMBL" id="KUL99058.1"/>
    </source>
</evidence>
<dbReference type="RefSeq" id="WP_059222784.1">
    <property type="nucleotide sequence ID" value="NZ_LMVH01000001.1"/>
</dbReference>
<evidence type="ECO:0000259" key="2">
    <source>
        <dbReference type="Pfam" id="PF09681"/>
    </source>
</evidence>
<dbReference type="InterPro" id="IPR010056">
    <property type="entry name" value="Phage_rep_org__N"/>
</dbReference>
<comment type="caution">
    <text evidence="3">The sequence shown here is derived from an EMBL/GenBank/DDBJ whole genome shotgun (WGS) entry which is preliminary data.</text>
</comment>
<gene>
    <name evidence="3" type="ORF">RO03_05885</name>
</gene>
<feature type="domain" description="Phage replisome organiser N-terminal" evidence="2">
    <location>
        <begin position="7"/>
        <end position="120"/>
    </location>
</feature>
<dbReference type="OrthoDB" id="3199595at2"/>